<reference evidence="2" key="1">
    <citation type="journal article" date="2019" name="Science">
        <title>Mutation of a bHLH transcription factor allowed almond domestication.</title>
        <authorList>
            <person name="Sanchez-Perez R."/>
            <person name="Pavan S."/>
            <person name="Mazzeo R."/>
            <person name="Moldovan C."/>
            <person name="Aiese Cigliano R."/>
            <person name="Del Cueto J."/>
            <person name="Ricciardi F."/>
            <person name="Lotti C."/>
            <person name="Ricciardi L."/>
            <person name="Dicenta F."/>
            <person name="Lopez-Marques R.L."/>
            <person name="Lindberg Moller B."/>
        </authorList>
    </citation>
    <scope>NUCLEOTIDE SEQUENCE</scope>
</reference>
<protein>
    <submittedName>
        <fullName evidence="2">Uncharacterized protein</fullName>
    </submittedName>
</protein>
<feature type="compositionally biased region" description="Pro residues" evidence="1">
    <location>
        <begin position="1"/>
        <end position="10"/>
    </location>
</feature>
<accession>A0A4Y1QTI1</accession>
<feature type="region of interest" description="Disordered" evidence="1">
    <location>
        <begin position="1"/>
        <end position="49"/>
    </location>
</feature>
<evidence type="ECO:0000256" key="1">
    <source>
        <dbReference type="SAM" id="MobiDB-lite"/>
    </source>
</evidence>
<sequence>MGYGGYPPPGYTAQGYPQPPPPPQVIYQPPPSPPPPPPPPPPTETQSKSKSNNVWLVFVAAAVWRFASEKGASFHTFEFDLVVFAVIEMK</sequence>
<dbReference type="AlphaFoldDB" id="A0A4Y1QTI1"/>
<proteinExistence type="predicted"/>
<name>A0A4Y1QTI1_PRUDU</name>
<feature type="compositionally biased region" description="Pro residues" evidence="1">
    <location>
        <begin position="17"/>
        <end position="43"/>
    </location>
</feature>
<dbReference type="EMBL" id="AP019297">
    <property type="protein sequence ID" value="BBG95138.1"/>
    <property type="molecule type" value="Genomic_DNA"/>
</dbReference>
<gene>
    <name evidence="2" type="ORF">Prudu_003608</name>
</gene>
<evidence type="ECO:0000313" key="2">
    <source>
        <dbReference type="EMBL" id="BBG95138.1"/>
    </source>
</evidence>
<organism evidence="2">
    <name type="scientific">Prunus dulcis</name>
    <name type="common">Almond</name>
    <name type="synonym">Amygdalus dulcis</name>
    <dbReference type="NCBI Taxonomy" id="3755"/>
    <lineage>
        <taxon>Eukaryota</taxon>
        <taxon>Viridiplantae</taxon>
        <taxon>Streptophyta</taxon>
        <taxon>Embryophyta</taxon>
        <taxon>Tracheophyta</taxon>
        <taxon>Spermatophyta</taxon>
        <taxon>Magnoliopsida</taxon>
        <taxon>eudicotyledons</taxon>
        <taxon>Gunneridae</taxon>
        <taxon>Pentapetalae</taxon>
        <taxon>rosids</taxon>
        <taxon>fabids</taxon>
        <taxon>Rosales</taxon>
        <taxon>Rosaceae</taxon>
        <taxon>Amygdaloideae</taxon>
        <taxon>Amygdaleae</taxon>
        <taxon>Prunus</taxon>
    </lineage>
</organism>